<dbReference type="PANTHER" id="PTHR43861">
    <property type="entry name" value="TRANS-ACONITATE 2-METHYLTRANSFERASE-RELATED"/>
    <property type="match status" value="1"/>
</dbReference>
<dbReference type="EMBL" id="JADIMO010000049">
    <property type="protein sequence ID" value="MBO8444920.1"/>
    <property type="molecule type" value="Genomic_DNA"/>
</dbReference>
<comment type="function">
    <text evidence="8">Converts the free carboxyl group of a malonyl-thioester to its methyl ester by transfer of a methyl group from S-adenosyl-L-methionine (SAM). It allows to synthesize pimeloyl-ACP via the fatty acid synthetic pathway.</text>
</comment>
<evidence type="ECO:0000256" key="1">
    <source>
        <dbReference type="ARBA" id="ARBA00000852"/>
    </source>
</evidence>
<name>A0A9D9EEQ1_9BACT</name>
<keyword evidence="7 8" id="KW-0093">Biotin biosynthesis</keyword>
<comment type="similarity">
    <text evidence="8">Belongs to the methyltransferase superfamily.</text>
</comment>
<dbReference type="SUPFAM" id="SSF53335">
    <property type="entry name" value="S-adenosyl-L-methionine-dependent methyltransferases"/>
    <property type="match status" value="1"/>
</dbReference>
<evidence type="ECO:0000313" key="10">
    <source>
        <dbReference type="EMBL" id="MBO8444920.1"/>
    </source>
</evidence>
<evidence type="ECO:0000259" key="9">
    <source>
        <dbReference type="Pfam" id="PF08241"/>
    </source>
</evidence>
<dbReference type="NCBIfam" id="TIGR02072">
    <property type="entry name" value="BioC"/>
    <property type="match status" value="1"/>
</dbReference>
<comment type="pathway">
    <text evidence="2 8">Cofactor biosynthesis; biotin biosynthesis.</text>
</comment>
<dbReference type="InterPro" id="IPR013216">
    <property type="entry name" value="Methyltransf_11"/>
</dbReference>
<dbReference type="GO" id="GO:0009102">
    <property type="term" value="P:biotin biosynthetic process"/>
    <property type="evidence" value="ECO:0007669"/>
    <property type="project" value="UniProtKB-UniRule"/>
</dbReference>
<evidence type="ECO:0000256" key="6">
    <source>
        <dbReference type="ARBA" id="ARBA00022691"/>
    </source>
</evidence>
<accession>A0A9D9EEQ1</accession>
<evidence type="ECO:0000256" key="3">
    <source>
        <dbReference type="ARBA" id="ARBA00012327"/>
    </source>
</evidence>
<dbReference type="InterPro" id="IPR029063">
    <property type="entry name" value="SAM-dependent_MTases_sf"/>
</dbReference>
<evidence type="ECO:0000256" key="8">
    <source>
        <dbReference type="HAMAP-Rule" id="MF_00835"/>
    </source>
</evidence>
<evidence type="ECO:0000313" key="11">
    <source>
        <dbReference type="Proteomes" id="UP000823619"/>
    </source>
</evidence>
<dbReference type="GO" id="GO:0032259">
    <property type="term" value="P:methylation"/>
    <property type="evidence" value="ECO:0007669"/>
    <property type="project" value="UniProtKB-KW"/>
</dbReference>
<comment type="catalytic activity">
    <reaction evidence="1 8">
        <text>malonyl-[ACP] + S-adenosyl-L-methionine = malonyl-[ACP] methyl ester + S-adenosyl-L-homocysteine</text>
        <dbReference type="Rhea" id="RHEA:17105"/>
        <dbReference type="Rhea" id="RHEA-COMP:9623"/>
        <dbReference type="Rhea" id="RHEA-COMP:9954"/>
        <dbReference type="ChEBI" id="CHEBI:57856"/>
        <dbReference type="ChEBI" id="CHEBI:59789"/>
        <dbReference type="ChEBI" id="CHEBI:78449"/>
        <dbReference type="ChEBI" id="CHEBI:78845"/>
        <dbReference type="EC" id="2.1.1.197"/>
    </reaction>
</comment>
<dbReference type="GO" id="GO:0010340">
    <property type="term" value="F:carboxyl-O-methyltransferase activity"/>
    <property type="evidence" value="ECO:0007669"/>
    <property type="project" value="UniProtKB-UniRule"/>
</dbReference>
<organism evidence="10 11">
    <name type="scientific">Candidatus Cryptobacteroides merdavium</name>
    <dbReference type="NCBI Taxonomy" id="2840769"/>
    <lineage>
        <taxon>Bacteria</taxon>
        <taxon>Pseudomonadati</taxon>
        <taxon>Bacteroidota</taxon>
        <taxon>Bacteroidia</taxon>
        <taxon>Bacteroidales</taxon>
        <taxon>Candidatus Cryptobacteroides</taxon>
    </lineage>
</organism>
<dbReference type="EC" id="2.1.1.197" evidence="3 8"/>
<reference evidence="10" key="2">
    <citation type="journal article" date="2021" name="PeerJ">
        <title>Extensive microbial diversity within the chicken gut microbiome revealed by metagenomics and culture.</title>
        <authorList>
            <person name="Gilroy R."/>
            <person name="Ravi A."/>
            <person name="Getino M."/>
            <person name="Pursley I."/>
            <person name="Horton D.L."/>
            <person name="Alikhan N.F."/>
            <person name="Baker D."/>
            <person name="Gharbi K."/>
            <person name="Hall N."/>
            <person name="Watson M."/>
            <person name="Adriaenssens E.M."/>
            <person name="Foster-Nyarko E."/>
            <person name="Jarju S."/>
            <person name="Secka A."/>
            <person name="Antonio M."/>
            <person name="Oren A."/>
            <person name="Chaudhuri R.R."/>
            <person name="La Ragione R."/>
            <person name="Hildebrand F."/>
            <person name="Pallen M.J."/>
        </authorList>
    </citation>
    <scope>NUCLEOTIDE SEQUENCE</scope>
    <source>
        <strain evidence="10">D5-748</strain>
    </source>
</reference>
<feature type="domain" description="Methyltransferase type 11" evidence="9">
    <location>
        <begin position="47"/>
        <end position="132"/>
    </location>
</feature>
<dbReference type="Gene3D" id="3.40.50.150">
    <property type="entry name" value="Vaccinia Virus protein VP39"/>
    <property type="match status" value="1"/>
</dbReference>
<gene>
    <name evidence="8 10" type="primary">bioC</name>
    <name evidence="10" type="ORF">IAC23_04395</name>
</gene>
<evidence type="ECO:0000256" key="5">
    <source>
        <dbReference type="ARBA" id="ARBA00022679"/>
    </source>
</evidence>
<protein>
    <recommendedName>
        <fullName evidence="3 8">Malonyl-[acyl-carrier protein] O-methyltransferase</fullName>
        <shortName evidence="8">Malonyl-ACP O-methyltransferase</shortName>
        <ecNumber evidence="3 8">2.1.1.197</ecNumber>
    </recommendedName>
    <alternativeName>
        <fullName evidence="8">Biotin synthesis protein BioC</fullName>
    </alternativeName>
</protein>
<evidence type="ECO:0000256" key="4">
    <source>
        <dbReference type="ARBA" id="ARBA00022603"/>
    </source>
</evidence>
<dbReference type="InterPro" id="IPR011814">
    <property type="entry name" value="BioC"/>
</dbReference>
<sequence>MDKEFVRERFSKAAGTYDDNAVVQRMMAGRLYELLAGEGGTRFGRVLEIGCGTGCLSRVFLEHCRPERMWLNDLCPEMESFVSDLLSDRTCFFSGDAEKSDFPDGLDLIMSSSVMQWFVDLPGFFRKCASSLGDMGGGGMLAFSTFGKRNLEEIQALEGISLEYLTAGELTEMLEPMFDVLVTEENTVHLEFASPMDVLRHLKDTGVTGLKKEPWTRGRLESFCRRYAEEFPAAVNDAQVAQNNAIEPDVSLHSGDTVRLTYHPIFFVCRKRHSKRYGQK</sequence>
<reference evidence="10" key="1">
    <citation type="submission" date="2020-10" db="EMBL/GenBank/DDBJ databases">
        <authorList>
            <person name="Gilroy R."/>
        </authorList>
    </citation>
    <scope>NUCLEOTIDE SEQUENCE</scope>
    <source>
        <strain evidence="10">D5-748</strain>
    </source>
</reference>
<dbReference type="GO" id="GO:0102130">
    <property type="term" value="F:malonyl-CoA methyltransferase activity"/>
    <property type="evidence" value="ECO:0007669"/>
    <property type="project" value="UniProtKB-EC"/>
</dbReference>
<dbReference type="Pfam" id="PF08241">
    <property type="entry name" value="Methyltransf_11"/>
    <property type="match status" value="1"/>
</dbReference>
<keyword evidence="5 8" id="KW-0808">Transferase</keyword>
<dbReference type="PANTHER" id="PTHR43861:SF1">
    <property type="entry name" value="TRANS-ACONITATE 2-METHYLTRANSFERASE"/>
    <property type="match status" value="1"/>
</dbReference>
<evidence type="ECO:0000256" key="7">
    <source>
        <dbReference type="ARBA" id="ARBA00022756"/>
    </source>
</evidence>
<dbReference type="HAMAP" id="MF_00835">
    <property type="entry name" value="BioC"/>
    <property type="match status" value="1"/>
</dbReference>
<dbReference type="CDD" id="cd02440">
    <property type="entry name" value="AdoMet_MTases"/>
    <property type="match status" value="1"/>
</dbReference>
<evidence type="ECO:0000256" key="2">
    <source>
        <dbReference type="ARBA" id="ARBA00004746"/>
    </source>
</evidence>
<dbReference type="GO" id="GO:0008757">
    <property type="term" value="F:S-adenosylmethionine-dependent methyltransferase activity"/>
    <property type="evidence" value="ECO:0007669"/>
    <property type="project" value="InterPro"/>
</dbReference>
<dbReference type="Proteomes" id="UP000823619">
    <property type="component" value="Unassembled WGS sequence"/>
</dbReference>
<keyword evidence="4 8" id="KW-0489">Methyltransferase</keyword>
<dbReference type="AlphaFoldDB" id="A0A9D9EEQ1"/>
<proteinExistence type="inferred from homology"/>
<keyword evidence="6 8" id="KW-0949">S-adenosyl-L-methionine</keyword>
<comment type="caution">
    <text evidence="10">The sequence shown here is derived from an EMBL/GenBank/DDBJ whole genome shotgun (WGS) entry which is preliminary data.</text>
</comment>